<dbReference type="InterPro" id="IPR042245">
    <property type="entry name" value="Tgt2/MlaC_sf"/>
</dbReference>
<evidence type="ECO:0000313" key="3">
    <source>
        <dbReference type="Proteomes" id="UP000315889"/>
    </source>
</evidence>
<evidence type="ECO:0000256" key="1">
    <source>
        <dbReference type="SAM" id="SignalP"/>
    </source>
</evidence>
<organism evidence="2 3">
    <name type="scientific">SAR92 clade bacterium</name>
    <dbReference type="NCBI Taxonomy" id="2315479"/>
    <lineage>
        <taxon>Bacteria</taxon>
        <taxon>Pseudomonadati</taxon>
        <taxon>Pseudomonadota</taxon>
        <taxon>Gammaproteobacteria</taxon>
        <taxon>Cellvibrionales</taxon>
        <taxon>Porticoccaceae</taxon>
        <taxon>SAR92 clade</taxon>
    </lineage>
</organism>
<name>A0A520MHQ4_9GAMM</name>
<evidence type="ECO:0000313" key="2">
    <source>
        <dbReference type="EMBL" id="RZO20743.1"/>
    </source>
</evidence>
<dbReference type="Pfam" id="PF05494">
    <property type="entry name" value="MlaC"/>
    <property type="match status" value="1"/>
</dbReference>
<gene>
    <name evidence="2" type="ORF">EVB03_03280</name>
</gene>
<comment type="caution">
    <text evidence="2">The sequence shown here is derived from an EMBL/GenBank/DDBJ whole genome shotgun (WGS) entry which is preliminary data.</text>
</comment>
<dbReference type="Proteomes" id="UP000315889">
    <property type="component" value="Unassembled WGS sequence"/>
</dbReference>
<dbReference type="AlphaFoldDB" id="A0A520MHQ4"/>
<dbReference type="PANTHER" id="PTHR36573">
    <property type="entry name" value="INTERMEMBRANE PHOSPHOLIPID TRANSPORT SYSTEM BINDING PROTEIN MLAC"/>
    <property type="match status" value="1"/>
</dbReference>
<feature type="signal peptide" evidence="1">
    <location>
        <begin position="1"/>
        <end position="26"/>
    </location>
</feature>
<feature type="chain" id="PRO_5021839023" evidence="1">
    <location>
        <begin position="27"/>
        <end position="215"/>
    </location>
</feature>
<dbReference type="PIRSF" id="PIRSF004649">
    <property type="entry name" value="MlaC"/>
    <property type="match status" value="1"/>
</dbReference>
<sequence length="215" mass="24319">MNKLSVFSRTLGLCLVILSFSPLVGAQMSAQTVASKQDPFDNIETMTSELLTIIADHKGQYPRNEKSYFSALNNLMTPFVDFDYVAKKVMGKKYVKLSTREQRDRFVGVFREGLVETYGRGLMSYGDEKIVLVNRQVLPDEKRVVIVKQEIRGATAVYPLNYLMAKKRKTGEWNVVNVTLNGINLSKTFSSQFQNAARKSSDDIDKVIDGWLISK</sequence>
<reference evidence="2 3" key="1">
    <citation type="submission" date="2019-02" db="EMBL/GenBank/DDBJ databases">
        <title>Prokaryotic population dynamics and viral predation in marine succession experiment using metagenomics: the confinement effect.</title>
        <authorList>
            <person name="Haro-Moreno J.M."/>
            <person name="Rodriguez-Valera F."/>
            <person name="Lopez-Perez M."/>
        </authorList>
    </citation>
    <scope>NUCLEOTIDE SEQUENCE [LARGE SCALE GENOMIC DNA]</scope>
    <source>
        <strain evidence="2">MED-G170</strain>
    </source>
</reference>
<proteinExistence type="predicted"/>
<dbReference type="Gene3D" id="3.10.450.710">
    <property type="entry name" value="Tgt2/MlaC"/>
    <property type="match status" value="1"/>
</dbReference>
<accession>A0A520MHQ4</accession>
<dbReference type="InterPro" id="IPR008869">
    <property type="entry name" value="MlaC/ttg2D"/>
</dbReference>
<protein>
    <submittedName>
        <fullName evidence="2">ABC transporter substrate-binding protein</fullName>
    </submittedName>
</protein>
<dbReference type="EMBL" id="SHBP01000003">
    <property type="protein sequence ID" value="RZO20743.1"/>
    <property type="molecule type" value="Genomic_DNA"/>
</dbReference>
<dbReference type="PANTHER" id="PTHR36573:SF1">
    <property type="entry name" value="INTERMEMBRANE PHOSPHOLIPID TRANSPORT SYSTEM BINDING PROTEIN MLAC"/>
    <property type="match status" value="1"/>
</dbReference>
<keyword evidence="1" id="KW-0732">Signal</keyword>